<dbReference type="EMBL" id="BAAAEJ010000007">
    <property type="protein sequence ID" value="GAA0394281.1"/>
    <property type="molecule type" value="Genomic_DNA"/>
</dbReference>
<evidence type="ECO:0000256" key="1">
    <source>
        <dbReference type="SAM" id="Phobius"/>
    </source>
</evidence>
<reference evidence="2 3" key="1">
    <citation type="journal article" date="2019" name="Int. J. Syst. Evol. Microbiol.">
        <title>The Global Catalogue of Microorganisms (GCM) 10K type strain sequencing project: providing services to taxonomists for standard genome sequencing and annotation.</title>
        <authorList>
            <consortium name="The Broad Institute Genomics Platform"/>
            <consortium name="The Broad Institute Genome Sequencing Center for Infectious Disease"/>
            <person name="Wu L."/>
            <person name="Ma J."/>
        </authorList>
    </citation>
    <scope>NUCLEOTIDE SEQUENCE [LARGE SCALE GENOMIC DNA]</scope>
    <source>
        <strain evidence="2 3">JCM 13476</strain>
    </source>
</reference>
<dbReference type="Pfam" id="PF11003">
    <property type="entry name" value="DUF2842"/>
    <property type="match status" value="1"/>
</dbReference>
<organism evidence="2 3">
    <name type="scientific">Brevundimonas terrae</name>
    <dbReference type="NCBI Taxonomy" id="363631"/>
    <lineage>
        <taxon>Bacteria</taxon>
        <taxon>Pseudomonadati</taxon>
        <taxon>Pseudomonadota</taxon>
        <taxon>Alphaproteobacteria</taxon>
        <taxon>Caulobacterales</taxon>
        <taxon>Caulobacteraceae</taxon>
        <taxon>Brevundimonas</taxon>
    </lineage>
</organism>
<keyword evidence="1" id="KW-0472">Membrane</keyword>
<proteinExistence type="predicted"/>
<keyword evidence="1" id="KW-0812">Transmembrane</keyword>
<feature type="transmembrane region" description="Helical" evidence="1">
    <location>
        <begin position="40"/>
        <end position="61"/>
    </location>
</feature>
<dbReference type="InterPro" id="IPR021265">
    <property type="entry name" value="DUF2842"/>
</dbReference>
<protein>
    <recommendedName>
        <fullName evidence="4">DUF2842 domain-containing protein</fullName>
    </recommendedName>
</protein>
<evidence type="ECO:0000313" key="2">
    <source>
        <dbReference type="EMBL" id="GAA0394281.1"/>
    </source>
</evidence>
<dbReference type="Proteomes" id="UP001500791">
    <property type="component" value="Unassembled WGS sequence"/>
</dbReference>
<gene>
    <name evidence="2" type="ORF">GCM10009093_21090</name>
</gene>
<evidence type="ECO:0008006" key="4">
    <source>
        <dbReference type="Google" id="ProtNLM"/>
    </source>
</evidence>
<name>A0ABN0YFY3_9CAUL</name>
<accession>A0ABN0YFY3</accession>
<sequence length="76" mass="8552">MPPRLRKLIATIMVMAFLTFWVWGAVTLSGFLPDIFWVEAIYYAIAGIGWGVPLIPMLRWAEKPGKGAQNHPADPR</sequence>
<keyword evidence="1" id="KW-1133">Transmembrane helix</keyword>
<evidence type="ECO:0000313" key="3">
    <source>
        <dbReference type="Proteomes" id="UP001500791"/>
    </source>
</evidence>
<keyword evidence="3" id="KW-1185">Reference proteome</keyword>
<comment type="caution">
    <text evidence="2">The sequence shown here is derived from an EMBL/GenBank/DDBJ whole genome shotgun (WGS) entry which is preliminary data.</text>
</comment>
<dbReference type="RefSeq" id="WP_167177490.1">
    <property type="nucleotide sequence ID" value="NZ_BAAAEJ010000007.1"/>
</dbReference>